<reference evidence="1 2" key="1">
    <citation type="submission" date="2018-11" db="EMBL/GenBank/DDBJ databases">
        <authorList>
            <consortium name="Pathogen Informatics"/>
        </authorList>
    </citation>
    <scope>NUCLEOTIDE SEQUENCE [LARGE SCALE GENOMIC DNA]</scope>
</reference>
<dbReference type="AlphaFoldDB" id="A0A3P7JG10"/>
<gene>
    <name evidence="1" type="ORF">SVUK_LOCUS12122</name>
</gene>
<sequence>MQTRKTLNSFLAWEALLEAKPQLYFAFRHPNSIPRNDEAVDRHGGVTHLFIQKYLDGLSSLVVQATALSPFRFCLLLASSTMLVLDCGGDVREVQIHYSSPAENSAGSSVQRTRQPIWSVVFLEDGPEGAQAALCLLFSSSSKSFSMFIERPRYTQEDVSAIGEPSDSIS</sequence>
<keyword evidence="2" id="KW-1185">Reference proteome</keyword>
<protein>
    <submittedName>
        <fullName evidence="1">Uncharacterized protein</fullName>
    </submittedName>
</protein>
<accession>A0A3P7JG10</accession>
<evidence type="ECO:0000313" key="1">
    <source>
        <dbReference type="EMBL" id="VDM77124.1"/>
    </source>
</evidence>
<organism evidence="1 2">
    <name type="scientific">Strongylus vulgaris</name>
    <name type="common">Blood worm</name>
    <dbReference type="NCBI Taxonomy" id="40348"/>
    <lineage>
        <taxon>Eukaryota</taxon>
        <taxon>Metazoa</taxon>
        <taxon>Ecdysozoa</taxon>
        <taxon>Nematoda</taxon>
        <taxon>Chromadorea</taxon>
        <taxon>Rhabditida</taxon>
        <taxon>Rhabditina</taxon>
        <taxon>Rhabditomorpha</taxon>
        <taxon>Strongyloidea</taxon>
        <taxon>Strongylidae</taxon>
        <taxon>Strongylus</taxon>
    </lineage>
</organism>
<evidence type="ECO:0000313" key="2">
    <source>
        <dbReference type="Proteomes" id="UP000270094"/>
    </source>
</evidence>
<proteinExistence type="predicted"/>
<dbReference type="EMBL" id="UYYB01098483">
    <property type="protein sequence ID" value="VDM77124.1"/>
    <property type="molecule type" value="Genomic_DNA"/>
</dbReference>
<name>A0A3P7JG10_STRVU</name>
<dbReference type="Proteomes" id="UP000270094">
    <property type="component" value="Unassembled WGS sequence"/>
</dbReference>